<evidence type="ECO:0000256" key="2">
    <source>
        <dbReference type="SAM" id="SignalP"/>
    </source>
</evidence>
<sequence>MPAIRNFSIVLCIVCLILSITLASGSDHAVFFPGTFPSASEPGLRTSLQGLMLSAFLLTALYIGYGDLRLAMEGGHLILGVLGWLALCYDKHCPSHAAVT</sequence>
<keyword evidence="1" id="KW-0812">Transmembrane</keyword>
<dbReference type="Gramene" id="Os11t0527500-00">
    <property type="protein sequence ID" value="Os11t0527500-00"/>
    <property type="gene ID" value="Os11g0527500"/>
</dbReference>
<dbReference type="EMBL" id="AP014967">
    <property type="protein sequence ID" value="BAT14255.1"/>
    <property type="molecule type" value="Genomic_DNA"/>
</dbReference>
<keyword evidence="1" id="KW-0472">Membrane</keyword>
<dbReference type="PaxDb" id="39947-A0A0P0Y2N1"/>
<evidence type="ECO:0000313" key="3">
    <source>
        <dbReference type="EMBL" id="BAT14255.1"/>
    </source>
</evidence>
<reference evidence="4" key="1">
    <citation type="journal article" date="2005" name="Nature">
        <title>The map-based sequence of the rice genome.</title>
        <authorList>
            <consortium name="International rice genome sequencing project (IRGSP)"/>
            <person name="Matsumoto T."/>
            <person name="Wu J."/>
            <person name="Kanamori H."/>
            <person name="Katayose Y."/>
            <person name="Fujisawa M."/>
            <person name="Namiki N."/>
            <person name="Mizuno H."/>
            <person name="Yamamoto K."/>
            <person name="Antonio B.A."/>
            <person name="Baba T."/>
            <person name="Sakata K."/>
            <person name="Nagamura Y."/>
            <person name="Aoki H."/>
            <person name="Arikawa K."/>
            <person name="Arita K."/>
            <person name="Bito T."/>
            <person name="Chiden Y."/>
            <person name="Fujitsuka N."/>
            <person name="Fukunaka R."/>
            <person name="Hamada M."/>
            <person name="Harada C."/>
            <person name="Hayashi A."/>
            <person name="Hijishita S."/>
            <person name="Honda M."/>
            <person name="Hosokawa S."/>
            <person name="Ichikawa Y."/>
            <person name="Idonuma A."/>
            <person name="Iijima M."/>
            <person name="Ikeda M."/>
            <person name="Ikeno M."/>
            <person name="Ito K."/>
            <person name="Ito S."/>
            <person name="Ito T."/>
            <person name="Ito Y."/>
            <person name="Ito Y."/>
            <person name="Iwabuchi A."/>
            <person name="Kamiya K."/>
            <person name="Karasawa W."/>
            <person name="Kurita K."/>
            <person name="Katagiri S."/>
            <person name="Kikuta A."/>
            <person name="Kobayashi H."/>
            <person name="Kobayashi N."/>
            <person name="Machita K."/>
            <person name="Maehara T."/>
            <person name="Masukawa M."/>
            <person name="Mizubayashi T."/>
            <person name="Mukai Y."/>
            <person name="Nagasaki H."/>
            <person name="Nagata Y."/>
            <person name="Naito S."/>
            <person name="Nakashima M."/>
            <person name="Nakama Y."/>
            <person name="Nakamichi Y."/>
            <person name="Nakamura M."/>
            <person name="Meguro A."/>
            <person name="Negishi M."/>
            <person name="Ohta I."/>
            <person name="Ohta T."/>
            <person name="Okamoto M."/>
            <person name="Ono N."/>
            <person name="Saji S."/>
            <person name="Sakaguchi M."/>
            <person name="Sakai K."/>
            <person name="Shibata M."/>
            <person name="Shimokawa T."/>
            <person name="Song J."/>
            <person name="Takazaki Y."/>
            <person name="Terasawa K."/>
            <person name="Tsugane M."/>
            <person name="Tsuji K."/>
            <person name="Ueda S."/>
            <person name="Waki K."/>
            <person name="Yamagata H."/>
            <person name="Yamamoto M."/>
            <person name="Yamamoto S."/>
            <person name="Yamane H."/>
            <person name="Yoshiki S."/>
            <person name="Yoshihara R."/>
            <person name="Yukawa K."/>
            <person name="Zhong H."/>
            <person name="Yano M."/>
            <person name="Yuan Q."/>
            <person name="Ouyang S."/>
            <person name="Liu J."/>
            <person name="Jones K.M."/>
            <person name="Gansberger K."/>
            <person name="Moffat K."/>
            <person name="Hill J."/>
            <person name="Bera J."/>
            <person name="Fadrosh D."/>
            <person name="Jin S."/>
            <person name="Johri S."/>
            <person name="Kim M."/>
            <person name="Overton L."/>
            <person name="Reardon M."/>
            <person name="Tsitrin T."/>
            <person name="Vuong H."/>
            <person name="Weaver B."/>
            <person name="Ciecko A."/>
            <person name="Tallon L."/>
            <person name="Jackson J."/>
            <person name="Pai G."/>
            <person name="Aken S.V."/>
            <person name="Utterback T."/>
            <person name="Reidmuller S."/>
            <person name="Feldblyum T."/>
            <person name="Hsiao J."/>
            <person name="Zismann V."/>
            <person name="Iobst S."/>
            <person name="de Vazeille A.R."/>
            <person name="Buell C.R."/>
            <person name="Ying K."/>
            <person name="Li Y."/>
            <person name="Lu T."/>
            <person name="Huang Y."/>
            <person name="Zhao Q."/>
            <person name="Feng Q."/>
            <person name="Zhang L."/>
            <person name="Zhu J."/>
            <person name="Weng Q."/>
            <person name="Mu J."/>
            <person name="Lu Y."/>
            <person name="Fan D."/>
            <person name="Liu Y."/>
            <person name="Guan J."/>
            <person name="Zhang Y."/>
            <person name="Yu S."/>
            <person name="Liu X."/>
            <person name="Zhang Y."/>
            <person name="Hong G."/>
            <person name="Han B."/>
            <person name="Choisne N."/>
            <person name="Demange N."/>
            <person name="Orjeda G."/>
            <person name="Samain S."/>
            <person name="Cattolico L."/>
            <person name="Pelletier E."/>
            <person name="Couloux A."/>
            <person name="Segurens B."/>
            <person name="Wincker P."/>
            <person name="D'Hont A."/>
            <person name="Scarpelli C."/>
            <person name="Weissenbach J."/>
            <person name="Salanoubat M."/>
            <person name="Quetier F."/>
            <person name="Yu Y."/>
            <person name="Kim H.R."/>
            <person name="Rambo T."/>
            <person name="Currie J."/>
            <person name="Collura K."/>
            <person name="Luo M."/>
            <person name="Yang T."/>
            <person name="Ammiraju J.S.S."/>
            <person name="Engler F."/>
            <person name="Soderlund C."/>
            <person name="Wing R.A."/>
            <person name="Palmer L.E."/>
            <person name="de la Bastide M."/>
            <person name="Spiegel L."/>
            <person name="Nascimento L."/>
            <person name="Zutavern T."/>
            <person name="O'Shaughnessy A."/>
            <person name="Dike S."/>
            <person name="Dedhia N."/>
            <person name="Preston R."/>
            <person name="Balija V."/>
            <person name="McCombie W.R."/>
            <person name="Chow T."/>
            <person name="Chen H."/>
            <person name="Chung M."/>
            <person name="Chen C."/>
            <person name="Shaw J."/>
            <person name="Wu H."/>
            <person name="Hsiao K."/>
            <person name="Chao Y."/>
            <person name="Chu M."/>
            <person name="Cheng C."/>
            <person name="Hour A."/>
            <person name="Lee P."/>
            <person name="Lin S."/>
            <person name="Lin Y."/>
            <person name="Liou J."/>
            <person name="Liu S."/>
            <person name="Hsing Y."/>
            <person name="Raghuvanshi S."/>
            <person name="Mohanty A."/>
            <person name="Bharti A.K."/>
            <person name="Gaur A."/>
            <person name="Gupta V."/>
            <person name="Kumar D."/>
            <person name="Ravi V."/>
            <person name="Vij S."/>
            <person name="Kapur A."/>
            <person name="Khurana P."/>
            <person name="Khurana P."/>
            <person name="Khurana J.P."/>
            <person name="Tyagi A.K."/>
            <person name="Gaikwad K."/>
            <person name="Singh A."/>
            <person name="Dalal V."/>
            <person name="Srivastava S."/>
            <person name="Dixit A."/>
            <person name="Pal A.K."/>
            <person name="Ghazi I.A."/>
            <person name="Yadav M."/>
            <person name="Pandit A."/>
            <person name="Bhargava A."/>
            <person name="Sureshbabu K."/>
            <person name="Batra K."/>
            <person name="Sharma T.R."/>
            <person name="Mohapatra T."/>
            <person name="Singh N.K."/>
            <person name="Messing J."/>
            <person name="Nelson A.B."/>
            <person name="Fuks G."/>
            <person name="Kavchok S."/>
            <person name="Keizer G."/>
            <person name="Linton E."/>
            <person name="Llaca V."/>
            <person name="Song R."/>
            <person name="Tanyolac B."/>
            <person name="Young S."/>
            <person name="Ho-Il K."/>
            <person name="Hahn J.H."/>
            <person name="Sangsakoo G."/>
            <person name="Vanavichit A."/>
            <person name="de Mattos Luiz.A.T."/>
            <person name="Zimmer P.D."/>
            <person name="Malone G."/>
            <person name="Dellagostin O."/>
            <person name="de Oliveira A.C."/>
            <person name="Bevan M."/>
            <person name="Bancroft I."/>
            <person name="Minx P."/>
            <person name="Cordum H."/>
            <person name="Wilson R."/>
            <person name="Cheng Z."/>
            <person name="Jin W."/>
            <person name="Jiang J."/>
            <person name="Leong S.A."/>
            <person name="Iwama H."/>
            <person name="Gojobori T."/>
            <person name="Itoh T."/>
            <person name="Niimura Y."/>
            <person name="Fujii Y."/>
            <person name="Habara T."/>
            <person name="Sakai H."/>
            <person name="Sato Y."/>
            <person name="Wilson G."/>
            <person name="Kumar K."/>
            <person name="McCouch S."/>
            <person name="Juretic N."/>
            <person name="Hoen D."/>
            <person name="Wright S."/>
            <person name="Bruskiewich R."/>
            <person name="Bureau T."/>
            <person name="Miyao A."/>
            <person name="Hirochika H."/>
            <person name="Nishikawa T."/>
            <person name="Kadowaki K."/>
            <person name="Sugiura M."/>
            <person name="Burr B."/>
            <person name="Sasaki T."/>
        </authorList>
    </citation>
    <scope>NUCLEOTIDE SEQUENCE [LARGE SCALE GENOMIC DNA]</scope>
    <source>
        <strain evidence="4">cv. Nipponbare</strain>
    </source>
</reference>
<dbReference type="InParanoid" id="A0A0P0Y2N1"/>
<reference evidence="3 4" key="2">
    <citation type="journal article" date="2013" name="Plant Cell Physiol.">
        <title>Rice Annotation Project Database (RAP-DB): an integrative and interactive database for rice genomics.</title>
        <authorList>
            <person name="Sakai H."/>
            <person name="Lee S.S."/>
            <person name="Tanaka T."/>
            <person name="Numa H."/>
            <person name="Kim J."/>
            <person name="Kawahara Y."/>
            <person name="Wakimoto H."/>
            <person name="Yang C.C."/>
            <person name="Iwamoto M."/>
            <person name="Abe T."/>
            <person name="Yamada Y."/>
            <person name="Muto A."/>
            <person name="Inokuchi H."/>
            <person name="Ikemura T."/>
            <person name="Matsumoto T."/>
            <person name="Sasaki T."/>
            <person name="Itoh T."/>
        </authorList>
    </citation>
    <scope>NUCLEOTIDE SEQUENCE [LARGE SCALE GENOMIC DNA]</scope>
    <source>
        <strain evidence="4">cv. Nipponbare</strain>
    </source>
</reference>
<organism evidence="3 4">
    <name type="scientific">Oryza sativa subsp. japonica</name>
    <name type="common">Rice</name>
    <dbReference type="NCBI Taxonomy" id="39947"/>
    <lineage>
        <taxon>Eukaryota</taxon>
        <taxon>Viridiplantae</taxon>
        <taxon>Streptophyta</taxon>
        <taxon>Embryophyta</taxon>
        <taxon>Tracheophyta</taxon>
        <taxon>Spermatophyta</taxon>
        <taxon>Magnoliopsida</taxon>
        <taxon>Liliopsida</taxon>
        <taxon>Poales</taxon>
        <taxon>Poaceae</taxon>
        <taxon>BOP clade</taxon>
        <taxon>Oryzoideae</taxon>
        <taxon>Oryzeae</taxon>
        <taxon>Oryzinae</taxon>
        <taxon>Oryza</taxon>
        <taxon>Oryza sativa</taxon>
    </lineage>
</organism>
<reference evidence="3 4" key="3">
    <citation type="journal article" date="2013" name="Rice">
        <title>Improvement of the Oryza sativa Nipponbare reference genome using next generation sequence and optical map data.</title>
        <authorList>
            <person name="Kawahara Y."/>
            <person name="de la Bastide M."/>
            <person name="Hamilton J.P."/>
            <person name="Kanamori H."/>
            <person name="McCombie W.R."/>
            <person name="Ouyang S."/>
            <person name="Schwartz D.C."/>
            <person name="Tanaka T."/>
            <person name="Wu J."/>
            <person name="Zhou S."/>
            <person name="Childs K.L."/>
            <person name="Davidson R.M."/>
            <person name="Lin H."/>
            <person name="Quesada-Ocampo L."/>
            <person name="Vaillancourt B."/>
            <person name="Sakai H."/>
            <person name="Lee S.S."/>
            <person name="Kim J."/>
            <person name="Numa H."/>
            <person name="Itoh T."/>
            <person name="Buell C.R."/>
            <person name="Matsumoto T."/>
        </authorList>
    </citation>
    <scope>NUCLEOTIDE SEQUENCE [LARGE SCALE GENOMIC DNA]</scope>
    <source>
        <strain evidence="4">cv. Nipponbare</strain>
    </source>
</reference>
<gene>
    <name evidence="3" type="ordered locus">Os11g0527500</name>
    <name evidence="3" type="ORF">OSNPB_110527500</name>
</gene>
<feature type="chain" id="PRO_5006057361" evidence="2">
    <location>
        <begin position="26"/>
        <end position="100"/>
    </location>
</feature>
<dbReference type="Proteomes" id="UP000059680">
    <property type="component" value="Chromosome 11"/>
</dbReference>
<keyword evidence="1" id="KW-1133">Transmembrane helix</keyword>
<protein>
    <submittedName>
        <fullName evidence="3">Os11g0527500 protein</fullName>
    </submittedName>
</protein>
<dbReference type="AlphaFoldDB" id="A0A0P0Y2N1"/>
<evidence type="ECO:0000256" key="1">
    <source>
        <dbReference type="SAM" id="Phobius"/>
    </source>
</evidence>
<accession>A0A0P0Y2N1</accession>
<name>A0A0P0Y2N1_ORYSJ</name>
<feature type="signal peptide" evidence="2">
    <location>
        <begin position="1"/>
        <end position="25"/>
    </location>
</feature>
<keyword evidence="2" id="KW-0732">Signal</keyword>
<feature type="transmembrane region" description="Helical" evidence="1">
    <location>
        <begin position="47"/>
        <end position="65"/>
    </location>
</feature>
<keyword evidence="4" id="KW-1185">Reference proteome</keyword>
<evidence type="ECO:0000313" key="4">
    <source>
        <dbReference type="Proteomes" id="UP000059680"/>
    </source>
</evidence>
<proteinExistence type="predicted"/>